<dbReference type="Gene3D" id="3.90.550.10">
    <property type="entry name" value="Spore Coat Polysaccharide Biosynthesis Protein SpsA, Chain A"/>
    <property type="match status" value="1"/>
</dbReference>
<evidence type="ECO:0000313" key="2">
    <source>
        <dbReference type="Proteomes" id="UP001324993"/>
    </source>
</evidence>
<accession>A0ABZ0RPW3</accession>
<dbReference type="RefSeq" id="WP_319833642.1">
    <property type="nucleotide sequence ID" value="NZ_CP138858.1"/>
</dbReference>
<dbReference type="Pfam" id="PF09837">
    <property type="entry name" value="DUF2064"/>
    <property type="match status" value="1"/>
</dbReference>
<dbReference type="NCBIfam" id="TIGR04282">
    <property type="entry name" value="glyco_like_cofC"/>
    <property type="match status" value="1"/>
</dbReference>
<evidence type="ECO:0000313" key="1">
    <source>
        <dbReference type="EMBL" id="WPJ96785.1"/>
    </source>
</evidence>
<dbReference type="Proteomes" id="UP001324993">
    <property type="component" value="Chromosome"/>
</dbReference>
<dbReference type="PANTHER" id="PTHR36529">
    <property type="entry name" value="SLL1095 PROTEIN"/>
    <property type="match status" value="1"/>
</dbReference>
<organism evidence="1 2">
    <name type="scientific">Coraliomargarita algicola</name>
    <dbReference type="NCBI Taxonomy" id="3092156"/>
    <lineage>
        <taxon>Bacteria</taxon>
        <taxon>Pseudomonadati</taxon>
        <taxon>Verrucomicrobiota</taxon>
        <taxon>Opitutia</taxon>
        <taxon>Puniceicoccales</taxon>
        <taxon>Coraliomargaritaceae</taxon>
        <taxon>Coraliomargarita</taxon>
    </lineage>
</organism>
<protein>
    <submittedName>
        <fullName evidence="1">TIGR04282 family arsenosugar biosynthesis glycosyltransferase</fullName>
    </submittedName>
</protein>
<dbReference type="InterPro" id="IPR029044">
    <property type="entry name" value="Nucleotide-diphossugar_trans"/>
</dbReference>
<reference evidence="1 2" key="1">
    <citation type="submission" date="2023-11" db="EMBL/GenBank/DDBJ databases">
        <title>Coraliomargarita sp. nov., isolated from marine algae.</title>
        <authorList>
            <person name="Lee J.K."/>
            <person name="Baek J.H."/>
            <person name="Kim J.M."/>
            <person name="Choi D.G."/>
            <person name="Jeon C.O."/>
        </authorList>
    </citation>
    <scope>NUCLEOTIDE SEQUENCE [LARGE SCALE GENOMIC DNA]</scope>
    <source>
        <strain evidence="1 2">J2-16</strain>
    </source>
</reference>
<name>A0ABZ0RPW3_9BACT</name>
<dbReference type="EMBL" id="CP138858">
    <property type="protein sequence ID" value="WPJ96785.1"/>
    <property type="molecule type" value="Genomic_DNA"/>
</dbReference>
<sequence>MSAILIFLKAPRRGYVKTRLAHHVGSERALKVYRSLVARQWSALPPNAKVEIHYTPHDASFEMQKWLGDAHAYYPQSDGELGARLEHSIEQAFKRGAQTVTCIGGDCPLLTATHFEQAHRLLDAGHDVVFGPSEDGGYYLIAVKTPLPQLFKDIPWSTRNTLKASLVRADNLKLKVGLLETLYDIDEVSELERALANKLIEP</sequence>
<proteinExistence type="predicted"/>
<dbReference type="SUPFAM" id="SSF53448">
    <property type="entry name" value="Nucleotide-diphospho-sugar transferases"/>
    <property type="match status" value="1"/>
</dbReference>
<gene>
    <name evidence="1" type="ORF">SH580_03575</name>
</gene>
<dbReference type="PANTHER" id="PTHR36529:SF1">
    <property type="entry name" value="GLYCOSYLTRANSFERASE"/>
    <property type="match status" value="1"/>
</dbReference>
<keyword evidence="2" id="KW-1185">Reference proteome</keyword>
<dbReference type="InterPro" id="IPR018641">
    <property type="entry name" value="Trfase_1_rSAM/seldom-assoc"/>
</dbReference>